<accession>D0LA12</accession>
<dbReference type="EMBL" id="CP001802">
    <property type="protein sequence ID" value="ACY22177.1"/>
    <property type="molecule type" value="Genomic_DNA"/>
</dbReference>
<feature type="domain" description="N-acetyltransferase" evidence="4">
    <location>
        <begin position="12"/>
        <end position="167"/>
    </location>
</feature>
<dbReference type="OrthoDB" id="9132139at2"/>
<dbReference type="HOGENOM" id="CLU_013985_3_6_11"/>
<dbReference type="GO" id="GO:0016747">
    <property type="term" value="F:acyltransferase activity, transferring groups other than amino-acyl groups"/>
    <property type="evidence" value="ECO:0007669"/>
    <property type="project" value="InterPro"/>
</dbReference>
<dbReference type="Proteomes" id="UP000001219">
    <property type="component" value="Chromosome"/>
</dbReference>
<dbReference type="Pfam" id="PF13302">
    <property type="entry name" value="Acetyltransf_3"/>
    <property type="match status" value="1"/>
</dbReference>
<proteinExistence type="inferred from homology"/>
<evidence type="ECO:0000313" key="6">
    <source>
        <dbReference type="Proteomes" id="UP000001219"/>
    </source>
</evidence>
<evidence type="ECO:0000313" key="5">
    <source>
        <dbReference type="EMBL" id="ACY22177.1"/>
    </source>
</evidence>
<keyword evidence="6" id="KW-1185">Reference proteome</keyword>
<dbReference type="STRING" id="526226.Gbro_2969"/>
<dbReference type="PANTHER" id="PTHR43792:SF8">
    <property type="entry name" value="[RIBOSOMAL PROTEIN US5]-ALANINE N-ACETYLTRANSFERASE"/>
    <property type="match status" value="1"/>
</dbReference>
<evidence type="ECO:0000256" key="1">
    <source>
        <dbReference type="ARBA" id="ARBA00022679"/>
    </source>
</evidence>
<organism evidence="5 6">
    <name type="scientific">Gordonia bronchialis (strain ATCC 25592 / DSM 43247 / BCRC 13721 / JCM 3198 / KCTC 3076 / NBRC 16047 / NCTC 10667)</name>
    <name type="common">Rhodococcus bronchialis</name>
    <dbReference type="NCBI Taxonomy" id="526226"/>
    <lineage>
        <taxon>Bacteria</taxon>
        <taxon>Bacillati</taxon>
        <taxon>Actinomycetota</taxon>
        <taxon>Actinomycetes</taxon>
        <taxon>Mycobacteriales</taxon>
        <taxon>Gordoniaceae</taxon>
        <taxon>Gordonia</taxon>
    </lineage>
</organism>
<keyword evidence="2" id="KW-0012">Acyltransferase</keyword>
<dbReference type="AlphaFoldDB" id="D0LA12"/>
<dbReference type="eggNOG" id="COG1670">
    <property type="taxonomic scope" value="Bacteria"/>
</dbReference>
<comment type="similarity">
    <text evidence="3">Belongs to the acetyltransferase family. RimJ subfamily.</text>
</comment>
<dbReference type="SUPFAM" id="SSF55729">
    <property type="entry name" value="Acyl-CoA N-acyltransferases (Nat)"/>
    <property type="match status" value="1"/>
</dbReference>
<dbReference type="PROSITE" id="PS51186">
    <property type="entry name" value="GNAT"/>
    <property type="match status" value="1"/>
</dbReference>
<reference evidence="5 6" key="2">
    <citation type="journal article" date="2010" name="Stand. Genomic Sci.">
        <title>Complete genome sequence of Gordonia bronchialis type strain (3410).</title>
        <authorList>
            <person name="Ivanova N."/>
            <person name="Sikorski J."/>
            <person name="Jando M."/>
            <person name="Lapidus A."/>
            <person name="Nolan M."/>
            <person name="Lucas S."/>
            <person name="Del Rio T.G."/>
            <person name="Tice H."/>
            <person name="Copeland A."/>
            <person name="Cheng J.F."/>
            <person name="Chen F."/>
            <person name="Bruce D."/>
            <person name="Goodwin L."/>
            <person name="Pitluck S."/>
            <person name="Mavromatis K."/>
            <person name="Ovchinnikova G."/>
            <person name="Pati A."/>
            <person name="Chen A."/>
            <person name="Palaniappan K."/>
            <person name="Land M."/>
            <person name="Hauser L."/>
            <person name="Chang Y.J."/>
            <person name="Jeffries C.D."/>
            <person name="Chain P."/>
            <person name="Saunders E."/>
            <person name="Han C."/>
            <person name="Detter J.C."/>
            <person name="Brettin T."/>
            <person name="Rohde M."/>
            <person name="Goker M."/>
            <person name="Bristow J."/>
            <person name="Eisen J.A."/>
            <person name="Markowitz V."/>
            <person name="Hugenholtz P."/>
            <person name="Klenk H.P."/>
            <person name="Kyrpides N.C."/>
        </authorList>
    </citation>
    <scope>NUCLEOTIDE SEQUENCE [LARGE SCALE GENOMIC DNA]</scope>
    <source>
        <strain evidence="6">ATCC 25592 / DSM 43247 / BCRC 13721 / JCM 3198 / KCTC 3076 / NBRC 16047 / NCTC 10667</strain>
    </source>
</reference>
<dbReference type="InterPro" id="IPR016181">
    <property type="entry name" value="Acyl_CoA_acyltransferase"/>
</dbReference>
<evidence type="ECO:0000256" key="3">
    <source>
        <dbReference type="ARBA" id="ARBA00038502"/>
    </source>
</evidence>
<protein>
    <submittedName>
        <fullName evidence="5">GCN5-related N-acetyltransferase</fullName>
    </submittedName>
</protein>
<gene>
    <name evidence="5" type="ordered locus">Gbro_2969</name>
</gene>
<dbReference type="InterPro" id="IPR000182">
    <property type="entry name" value="GNAT_dom"/>
</dbReference>
<sequence>MPPTVHARGPRISLTSFDEGDFAEVHAIGSDSRVVEFMAWGPNSVADTREFLDRAHRPDDAKLTAAVRLNERLIGTADIDVSAGDGAAEIGYAFAAGVWGRGYASEAAALLIDLAFDHFDVNRVWATCDPANVASARVLEKAGMRYEGLIRDHLEIRGRLRDSLRFGITRVMRASSHRRT</sequence>
<evidence type="ECO:0000256" key="2">
    <source>
        <dbReference type="ARBA" id="ARBA00023315"/>
    </source>
</evidence>
<dbReference type="KEGG" id="gbr:Gbro_2969"/>
<dbReference type="RefSeq" id="WP_012834693.1">
    <property type="nucleotide sequence ID" value="NC_013441.1"/>
</dbReference>
<reference evidence="6" key="1">
    <citation type="submission" date="2009-10" db="EMBL/GenBank/DDBJ databases">
        <title>The complete chromosome of Gordonia bronchialis DSM 43247.</title>
        <authorList>
            <consortium name="US DOE Joint Genome Institute (JGI-PGF)"/>
            <person name="Lucas S."/>
            <person name="Copeland A."/>
            <person name="Lapidus A."/>
            <person name="Glavina del Rio T."/>
            <person name="Dalin E."/>
            <person name="Tice H."/>
            <person name="Bruce D."/>
            <person name="Goodwin L."/>
            <person name="Pitluck S."/>
            <person name="Kyrpides N."/>
            <person name="Mavromatis K."/>
            <person name="Ivanova N."/>
            <person name="Ovchinnikova G."/>
            <person name="Saunders E."/>
            <person name="Brettin T."/>
            <person name="Detter J.C."/>
            <person name="Han C."/>
            <person name="Larimer F."/>
            <person name="Land M."/>
            <person name="Hauser L."/>
            <person name="Markowitz V."/>
            <person name="Cheng J.-F."/>
            <person name="Hugenholtz P."/>
            <person name="Woyke T."/>
            <person name="Wu D."/>
            <person name="Jando M."/>
            <person name="Schneider S."/>
            <person name="Goeker M."/>
            <person name="Klenk H.-P."/>
            <person name="Eisen J.A."/>
        </authorList>
    </citation>
    <scope>NUCLEOTIDE SEQUENCE [LARGE SCALE GENOMIC DNA]</scope>
    <source>
        <strain evidence="6">ATCC 25592 / DSM 43247 / BCRC 13721 / JCM 3198 / KCTC 3076 / NBRC 16047 / NCTC 10667</strain>
    </source>
</reference>
<name>D0LA12_GORB4</name>
<dbReference type="PANTHER" id="PTHR43792">
    <property type="entry name" value="GNAT FAMILY, PUTATIVE (AFU_ORTHOLOGUE AFUA_3G00765)-RELATED-RELATED"/>
    <property type="match status" value="1"/>
</dbReference>
<dbReference type="InterPro" id="IPR051531">
    <property type="entry name" value="N-acetyltransferase"/>
</dbReference>
<keyword evidence="1" id="KW-0808">Transferase</keyword>
<dbReference type="Gene3D" id="3.40.630.30">
    <property type="match status" value="1"/>
</dbReference>
<evidence type="ECO:0000259" key="4">
    <source>
        <dbReference type="PROSITE" id="PS51186"/>
    </source>
</evidence>